<dbReference type="InterPro" id="IPR013497">
    <property type="entry name" value="Topo_IA_cen"/>
</dbReference>
<evidence type="ECO:0000259" key="12">
    <source>
        <dbReference type="PROSITE" id="PS52039"/>
    </source>
</evidence>
<evidence type="ECO:0000256" key="7">
    <source>
        <dbReference type="ARBA" id="ARBA00030003"/>
    </source>
</evidence>
<dbReference type="SMART" id="SM00436">
    <property type="entry name" value="TOP1Bc"/>
    <property type="match status" value="1"/>
</dbReference>
<evidence type="ECO:0000256" key="8">
    <source>
        <dbReference type="ARBA" id="ARBA00031985"/>
    </source>
</evidence>
<dbReference type="InterPro" id="IPR023405">
    <property type="entry name" value="Topo_IA_core_domain"/>
</dbReference>
<dbReference type="SMART" id="SM00437">
    <property type="entry name" value="TOP1Ac"/>
    <property type="match status" value="1"/>
</dbReference>
<dbReference type="EMBL" id="AKPP01000004">
    <property type="protein sequence ID" value="EJC06426.1"/>
    <property type="molecule type" value="Genomic_DNA"/>
</dbReference>
<dbReference type="Gene3D" id="1.10.290.10">
    <property type="entry name" value="Topoisomerase I, domain 4"/>
    <property type="match status" value="1"/>
</dbReference>
<name>J0Q6G4_HELPX</name>
<dbReference type="Gene3D" id="3.40.50.140">
    <property type="match status" value="1"/>
</dbReference>
<evidence type="ECO:0000256" key="2">
    <source>
        <dbReference type="ARBA" id="ARBA00009446"/>
    </source>
</evidence>
<comment type="catalytic activity">
    <reaction evidence="1">
        <text>ATP-independent breakage of single-stranded DNA, followed by passage and rejoining.</text>
        <dbReference type="EC" id="5.6.2.1"/>
    </reaction>
</comment>
<evidence type="ECO:0000313" key="14">
    <source>
        <dbReference type="Proteomes" id="UP000005838"/>
    </source>
</evidence>
<dbReference type="CDD" id="cd01028">
    <property type="entry name" value="TOPRIM_TopoIA"/>
    <property type="match status" value="1"/>
</dbReference>
<evidence type="ECO:0000256" key="9">
    <source>
        <dbReference type="ARBA" id="ARBA00032235"/>
    </source>
</evidence>
<feature type="domain" description="Toprim" evidence="11">
    <location>
        <begin position="3"/>
        <end position="106"/>
    </location>
</feature>
<dbReference type="InterPro" id="IPR013824">
    <property type="entry name" value="Topo_IA_cen_sub1"/>
</dbReference>
<evidence type="ECO:0000259" key="11">
    <source>
        <dbReference type="PROSITE" id="PS50880"/>
    </source>
</evidence>
<dbReference type="CDD" id="cd00186">
    <property type="entry name" value="TOP1Ac"/>
    <property type="match status" value="1"/>
</dbReference>
<dbReference type="PANTHER" id="PTHR42785:SF1">
    <property type="entry name" value="DNA TOPOISOMERASE"/>
    <property type="match status" value="1"/>
</dbReference>
<dbReference type="PATRIC" id="fig|992080.3.peg.1577"/>
<comment type="caution">
    <text evidence="13">The sequence shown here is derived from an EMBL/GenBank/DDBJ whole genome shotgun (WGS) entry which is preliminary data.</text>
</comment>
<dbReference type="SUPFAM" id="SSF56712">
    <property type="entry name" value="Prokaryotic type I DNA topoisomerase"/>
    <property type="match status" value="1"/>
</dbReference>
<dbReference type="EC" id="5.6.2.1" evidence="3"/>
<dbReference type="Gene3D" id="1.10.460.10">
    <property type="entry name" value="Topoisomerase I, domain 2"/>
    <property type="match status" value="1"/>
</dbReference>
<sequence length="678" mass="77749">MKDSVIIIESPNKVEKIKQLTGAEVYATIGHFTNLIGVDIENNFACKFEIKEDKAKKIIFLINACRDKKVYIATDPDREGYGIGYQFYEKIKNVASEIYRAEFHEITPSGIENGLKNAVLFSRSNTNLYQSFLGRIASDQVVGFALTSYLRKSLNLSELSAGRVQTPALALICQRDQEITDFDKLDAEEKVEYQIQANIVCNEKEVIIKHVRANEKNELVDFKFKDKNEASQFLKDLKDGLGSMSVLVSVKESLSNKEPKKPFTTSKLLSQASKSLKIPTKEIAQLAQKLFEAGLITYHRTDSEFLSPEYLKEHEVFFKPIYPSVYQYKEYKAGKNSQAEAHEAIRITHLHALKDLEKVCNDAKISEELALKLYQLIYANTICSQSRNALYNQYDCIFKIKSESFKLSFKLLKEKGFLEIEELIQGKEELNKEEEQESEIENFSLKENDSVPLKEVFIKKIEKPSPKPYKESAFIPLLESEGIGRPSTYASFLDLLLKRKYISIDTKTNAITPTSQGLEVISFFKKDKEVDFIALTSKDKSKLGSTTKQFEECLDLIMRGEASYEKFMLEVISKLKSTAKFYQTQSTDNNMPTDKQLELIDKICKDKKLQKPSQEILQNKEKCSDWIAEHVKEKPSQKQLNLVKKICEECKLAMPTNKILNDKFAISKWIDEHRKTKK</sequence>
<keyword evidence="4" id="KW-0799">Topoisomerase</keyword>
<feature type="domain" description="Topo IA-type catalytic" evidence="12">
    <location>
        <begin position="125"/>
        <end position="579"/>
    </location>
</feature>
<evidence type="ECO:0000256" key="10">
    <source>
        <dbReference type="ARBA" id="ARBA00032877"/>
    </source>
</evidence>
<proteinExistence type="inferred from homology"/>
<dbReference type="Proteomes" id="UP000005838">
    <property type="component" value="Unassembled WGS sequence"/>
</dbReference>
<gene>
    <name evidence="13" type="primary">topA1</name>
    <name evidence="13" type="ORF">HPHPP15_1622</name>
</gene>
<dbReference type="PRINTS" id="PR00417">
    <property type="entry name" value="PRTPISMRASEI"/>
</dbReference>
<dbReference type="InterPro" id="IPR000380">
    <property type="entry name" value="Topo_IA"/>
</dbReference>
<dbReference type="SMART" id="SM00493">
    <property type="entry name" value="TOPRIM"/>
    <property type="match status" value="1"/>
</dbReference>
<reference evidence="13 14" key="1">
    <citation type="journal article" date="2013" name="Pathog. Dis.">
        <title>Genome sequences of 65 Helicobacter pylori strains isolated from asymptomatic individuals and patients with gastric cancer, peptic ulcer disease, or gastritis.</title>
        <authorList>
            <person name="Blanchard T.G."/>
            <person name="Czinn S.J."/>
            <person name="Correa P."/>
            <person name="Nakazawa T."/>
            <person name="Keelan M."/>
            <person name="Morningstar L."/>
            <person name="Santana-Cruz I."/>
            <person name="Maroo A."/>
            <person name="McCracken C."/>
            <person name="Shefchek K."/>
            <person name="Daugherty S."/>
            <person name="Song Y."/>
            <person name="Fraser C.M."/>
            <person name="Fricke W.F."/>
        </authorList>
    </citation>
    <scope>NUCLEOTIDE SEQUENCE [LARGE SCALE GENOMIC DNA]</scope>
    <source>
        <strain evidence="13 14">Hp P-15</strain>
    </source>
</reference>
<dbReference type="PROSITE" id="PS50880">
    <property type="entry name" value="TOPRIM"/>
    <property type="match status" value="1"/>
</dbReference>
<dbReference type="PROSITE" id="PS52039">
    <property type="entry name" value="TOPO_IA_2"/>
    <property type="match status" value="1"/>
</dbReference>
<dbReference type="Pfam" id="PF01751">
    <property type="entry name" value="Toprim"/>
    <property type="match status" value="1"/>
</dbReference>
<keyword evidence="5" id="KW-0238">DNA-binding</keyword>
<evidence type="ECO:0000256" key="5">
    <source>
        <dbReference type="ARBA" id="ARBA00023125"/>
    </source>
</evidence>
<dbReference type="InterPro" id="IPR013826">
    <property type="entry name" value="Topo_IA_cen_sub3"/>
</dbReference>
<accession>J0Q6G4</accession>
<dbReference type="InterPro" id="IPR006171">
    <property type="entry name" value="TOPRIM_dom"/>
</dbReference>
<dbReference type="InterPro" id="IPR003602">
    <property type="entry name" value="Topo_IA_DNA-bd_dom"/>
</dbReference>
<evidence type="ECO:0000256" key="3">
    <source>
        <dbReference type="ARBA" id="ARBA00012891"/>
    </source>
</evidence>
<evidence type="ECO:0000256" key="6">
    <source>
        <dbReference type="ARBA" id="ARBA00023235"/>
    </source>
</evidence>
<evidence type="ECO:0000256" key="1">
    <source>
        <dbReference type="ARBA" id="ARBA00000213"/>
    </source>
</evidence>
<dbReference type="InterPro" id="IPR003601">
    <property type="entry name" value="Topo_IA_2"/>
</dbReference>
<dbReference type="GO" id="GO:0003917">
    <property type="term" value="F:DNA topoisomerase type I (single strand cut, ATP-independent) activity"/>
    <property type="evidence" value="ECO:0007669"/>
    <property type="project" value="UniProtKB-EC"/>
</dbReference>
<evidence type="ECO:0000256" key="4">
    <source>
        <dbReference type="ARBA" id="ARBA00023029"/>
    </source>
</evidence>
<organism evidence="13 14">
    <name type="scientific">Helicobacter pylori Hp P-15</name>
    <dbReference type="NCBI Taxonomy" id="992080"/>
    <lineage>
        <taxon>Bacteria</taxon>
        <taxon>Pseudomonadati</taxon>
        <taxon>Campylobacterota</taxon>
        <taxon>Epsilonproteobacteria</taxon>
        <taxon>Campylobacterales</taxon>
        <taxon>Helicobacteraceae</taxon>
        <taxon>Helicobacter</taxon>
    </lineage>
</organism>
<dbReference type="Gene3D" id="2.70.20.10">
    <property type="entry name" value="Topoisomerase I, domain 3"/>
    <property type="match status" value="1"/>
</dbReference>
<dbReference type="Pfam" id="PF01131">
    <property type="entry name" value="Topoisom_bac"/>
    <property type="match status" value="1"/>
</dbReference>
<dbReference type="GO" id="GO:0006265">
    <property type="term" value="P:DNA topological change"/>
    <property type="evidence" value="ECO:0007669"/>
    <property type="project" value="InterPro"/>
</dbReference>
<comment type="similarity">
    <text evidence="2">Belongs to the type IA topoisomerase family.</text>
</comment>
<dbReference type="InterPro" id="IPR013825">
    <property type="entry name" value="Topo_IA_cen_sub2"/>
</dbReference>
<dbReference type="PANTHER" id="PTHR42785">
    <property type="entry name" value="DNA TOPOISOMERASE, TYPE IA, CORE"/>
    <property type="match status" value="1"/>
</dbReference>
<dbReference type="AlphaFoldDB" id="J0Q6G4"/>
<keyword evidence="6 13" id="KW-0413">Isomerase</keyword>
<dbReference type="RefSeq" id="WP_000655386.1">
    <property type="nucleotide sequence ID" value="NZ_AKPP01000004.1"/>
</dbReference>
<protein>
    <recommendedName>
        <fullName evidence="3">DNA topoisomerase</fullName>
        <ecNumber evidence="3">5.6.2.1</ecNumber>
    </recommendedName>
    <alternativeName>
        <fullName evidence="10">Omega-protein</fullName>
    </alternativeName>
    <alternativeName>
        <fullName evidence="9">Relaxing enzyme</fullName>
    </alternativeName>
    <alternativeName>
        <fullName evidence="7">Swivelase</fullName>
    </alternativeName>
    <alternativeName>
        <fullName evidence="8">Untwisting enzyme</fullName>
    </alternativeName>
</protein>
<evidence type="ECO:0000313" key="13">
    <source>
        <dbReference type="EMBL" id="EJC06426.1"/>
    </source>
</evidence>
<dbReference type="GO" id="GO:0003677">
    <property type="term" value="F:DNA binding"/>
    <property type="evidence" value="ECO:0007669"/>
    <property type="project" value="UniProtKB-KW"/>
</dbReference>